<reference evidence="5 6" key="1">
    <citation type="submission" date="2016-10" db="EMBL/GenBank/DDBJ databases">
        <authorList>
            <person name="de Groot N.N."/>
        </authorList>
    </citation>
    <scope>NUCLEOTIDE SEQUENCE [LARGE SCALE GENOMIC DNA]</scope>
    <source>
        <strain evidence="5 6">CPCC 202699</strain>
    </source>
</reference>
<dbReference type="Pfam" id="PF21274">
    <property type="entry name" value="Rng_hyd_C"/>
    <property type="match status" value="1"/>
</dbReference>
<dbReference type="PRINTS" id="PR00420">
    <property type="entry name" value="RNGMNOXGNASE"/>
</dbReference>
<name>A0A1H2SDB9_9PSEU</name>
<keyword evidence="6" id="KW-1185">Reference proteome</keyword>
<evidence type="ECO:0000259" key="4">
    <source>
        <dbReference type="Pfam" id="PF01494"/>
    </source>
</evidence>
<sequence>MLIVGGGPVGLTARALLRRWNVRTLLIEKHAELSPFPRSRLVNVRSMEIFRELDLAAEITARAFAPSYGRVRFRDTLRDDDFASAALVGVHDPVPESPEVGVVTSQDRLEPILLAAADSETWFGAELVDLAEDDDGVAATVVSDGGETRIRARYVLAADGANSTVRQRLGIGLSGPGKLAALTTIVFDAELDQVTAQPAGVYFTSHGTFLPLYPEGGWAMLAATPEDPETTDWAALVAQAIGAGGAVKVARVQHWVMNAAIADRFRHGRILLAGDAAHALPILGGMGMNTGIADVHNLCWKLAGVLQGWDEPSLLETYEAERHPIAQQTLTQTVANTQLALGVQARRRAGETPAGTVELPWSDRYFAQLGLVLGASYGEASEPPGTDYVPNPSPGHRLPHAWLADGRSTLDSCGATFALLTPDPARWRDQRAGAWPLQVETLPRALAGQFGLGPHDALLVRPDSHIDSRLTG</sequence>
<dbReference type="Gene3D" id="3.30.9.10">
    <property type="entry name" value="D-Amino Acid Oxidase, subunit A, domain 2"/>
    <property type="match status" value="1"/>
</dbReference>
<dbReference type="Pfam" id="PF01494">
    <property type="entry name" value="FAD_binding_3"/>
    <property type="match status" value="1"/>
</dbReference>
<feature type="domain" description="FAD-binding" evidence="4">
    <location>
        <begin position="2"/>
        <end position="332"/>
    </location>
</feature>
<dbReference type="STRING" id="589385.SAMN05421504_101189"/>
<dbReference type="SUPFAM" id="SSF51905">
    <property type="entry name" value="FAD/NAD(P)-binding domain"/>
    <property type="match status" value="1"/>
</dbReference>
<dbReference type="EMBL" id="FNON01000001">
    <property type="protein sequence ID" value="SDW29641.1"/>
    <property type="molecule type" value="Genomic_DNA"/>
</dbReference>
<keyword evidence="2" id="KW-0285">Flavoprotein</keyword>
<dbReference type="Gene3D" id="3.40.30.120">
    <property type="match status" value="1"/>
</dbReference>
<proteinExistence type="predicted"/>
<evidence type="ECO:0000256" key="3">
    <source>
        <dbReference type="ARBA" id="ARBA00022827"/>
    </source>
</evidence>
<evidence type="ECO:0000313" key="6">
    <source>
        <dbReference type="Proteomes" id="UP000199515"/>
    </source>
</evidence>
<organism evidence="5 6">
    <name type="scientific">Amycolatopsis xylanica</name>
    <dbReference type="NCBI Taxonomy" id="589385"/>
    <lineage>
        <taxon>Bacteria</taxon>
        <taxon>Bacillati</taxon>
        <taxon>Actinomycetota</taxon>
        <taxon>Actinomycetes</taxon>
        <taxon>Pseudonocardiales</taxon>
        <taxon>Pseudonocardiaceae</taxon>
        <taxon>Amycolatopsis</taxon>
    </lineage>
</organism>
<protein>
    <submittedName>
        <fullName evidence="5">2-polyprenyl-6-methoxyphenol hydroxylase</fullName>
    </submittedName>
</protein>
<dbReference type="InterPro" id="IPR036188">
    <property type="entry name" value="FAD/NAD-bd_sf"/>
</dbReference>
<evidence type="ECO:0000256" key="1">
    <source>
        <dbReference type="ARBA" id="ARBA00001974"/>
    </source>
</evidence>
<dbReference type="GO" id="GO:0071949">
    <property type="term" value="F:FAD binding"/>
    <property type="evidence" value="ECO:0007669"/>
    <property type="project" value="InterPro"/>
</dbReference>
<accession>A0A1H2SDB9</accession>
<evidence type="ECO:0000313" key="5">
    <source>
        <dbReference type="EMBL" id="SDW29641.1"/>
    </source>
</evidence>
<evidence type="ECO:0000256" key="2">
    <source>
        <dbReference type="ARBA" id="ARBA00022630"/>
    </source>
</evidence>
<dbReference type="PANTHER" id="PTHR43004">
    <property type="entry name" value="TRK SYSTEM POTASSIUM UPTAKE PROTEIN"/>
    <property type="match status" value="1"/>
</dbReference>
<dbReference type="AlphaFoldDB" id="A0A1H2SDB9"/>
<dbReference type="Proteomes" id="UP000199515">
    <property type="component" value="Unassembled WGS sequence"/>
</dbReference>
<dbReference type="Gene3D" id="3.50.50.60">
    <property type="entry name" value="FAD/NAD(P)-binding domain"/>
    <property type="match status" value="1"/>
</dbReference>
<dbReference type="InterPro" id="IPR050641">
    <property type="entry name" value="RIFMO-like"/>
</dbReference>
<gene>
    <name evidence="5" type="ORF">SAMN05421504_101189</name>
</gene>
<dbReference type="GO" id="GO:0016709">
    <property type="term" value="F:oxidoreductase activity, acting on paired donors, with incorporation or reduction of molecular oxygen, NAD(P)H as one donor, and incorporation of one atom of oxygen"/>
    <property type="evidence" value="ECO:0007669"/>
    <property type="project" value="UniProtKB-ARBA"/>
</dbReference>
<dbReference type="InterPro" id="IPR002938">
    <property type="entry name" value="FAD-bd"/>
</dbReference>
<dbReference type="PANTHER" id="PTHR43004:SF19">
    <property type="entry name" value="BINDING MONOOXYGENASE, PUTATIVE (JCVI)-RELATED"/>
    <property type="match status" value="1"/>
</dbReference>
<comment type="cofactor">
    <cofactor evidence="1">
        <name>FAD</name>
        <dbReference type="ChEBI" id="CHEBI:57692"/>
    </cofactor>
</comment>
<keyword evidence="3" id="KW-0274">FAD</keyword>